<protein>
    <submittedName>
        <fullName evidence="2">Uncharacterized ACR, COG1753</fullName>
    </submittedName>
</protein>
<sequence length="80" mass="9188">MATADEQIRISDRVKKRLDSRRREGESYNDVLDRLLGETADSDFEGGFGLLSEAEGEWIRDQRADAKDERKERMRGLGDV</sequence>
<keyword evidence="1" id="KW-1277">Toxin-antitoxin system</keyword>
<dbReference type="STRING" id="660517.SAMN04487946_11414"/>
<dbReference type="AlphaFoldDB" id="A0A1H3JKT6"/>
<dbReference type="Proteomes" id="UP000199170">
    <property type="component" value="Unassembled WGS sequence"/>
</dbReference>
<name>A0A1H3JKT6_9EURY</name>
<dbReference type="OrthoDB" id="214079at2157"/>
<accession>A0A1H3JKT6</accession>
<reference evidence="3" key="1">
    <citation type="submission" date="2016-10" db="EMBL/GenBank/DDBJ databases">
        <authorList>
            <person name="Varghese N."/>
            <person name="Submissions S."/>
        </authorList>
    </citation>
    <scope>NUCLEOTIDE SEQUENCE [LARGE SCALE GENOMIC DNA]</scope>
    <source>
        <strain evidence="3">CGMCC 1.10118</strain>
    </source>
</reference>
<dbReference type="RefSeq" id="WP_089769045.1">
    <property type="nucleotide sequence ID" value="NZ_FNPB01000014.1"/>
</dbReference>
<evidence type="ECO:0000313" key="3">
    <source>
        <dbReference type="Proteomes" id="UP000199170"/>
    </source>
</evidence>
<proteinExistence type="predicted"/>
<dbReference type="EMBL" id="FNPB01000014">
    <property type="protein sequence ID" value="SDY40135.1"/>
    <property type="molecule type" value="Genomic_DNA"/>
</dbReference>
<keyword evidence="3" id="KW-1185">Reference proteome</keyword>
<organism evidence="2 3">
    <name type="scientific">Halobellus clavatus</name>
    <dbReference type="NCBI Taxonomy" id="660517"/>
    <lineage>
        <taxon>Archaea</taxon>
        <taxon>Methanobacteriati</taxon>
        <taxon>Methanobacteriota</taxon>
        <taxon>Stenosarchaea group</taxon>
        <taxon>Halobacteria</taxon>
        <taxon>Halobacteriales</taxon>
        <taxon>Haloferacaceae</taxon>
        <taxon>Halobellus</taxon>
    </lineage>
</organism>
<dbReference type="Pfam" id="PF02697">
    <property type="entry name" value="VAPB_antitox"/>
    <property type="match status" value="1"/>
</dbReference>
<gene>
    <name evidence="2" type="ORF">SAMN04487946_11414</name>
</gene>
<evidence type="ECO:0000313" key="2">
    <source>
        <dbReference type="EMBL" id="SDY40135.1"/>
    </source>
</evidence>
<evidence type="ECO:0000256" key="1">
    <source>
        <dbReference type="ARBA" id="ARBA00022649"/>
    </source>
</evidence>
<dbReference type="InterPro" id="IPR003847">
    <property type="entry name" value="Put_antitoxin"/>
</dbReference>